<feature type="compositionally biased region" description="Basic and acidic residues" evidence="1">
    <location>
        <begin position="215"/>
        <end position="286"/>
    </location>
</feature>
<feature type="region of interest" description="Disordered" evidence="1">
    <location>
        <begin position="70"/>
        <end position="90"/>
    </location>
</feature>
<organism evidence="2 3">
    <name type="scientific">Ophiocordyceps australis</name>
    <dbReference type="NCBI Taxonomy" id="1399860"/>
    <lineage>
        <taxon>Eukaryota</taxon>
        <taxon>Fungi</taxon>
        <taxon>Dikarya</taxon>
        <taxon>Ascomycota</taxon>
        <taxon>Pezizomycotina</taxon>
        <taxon>Sordariomycetes</taxon>
        <taxon>Hypocreomycetidae</taxon>
        <taxon>Hypocreales</taxon>
        <taxon>Ophiocordycipitaceae</taxon>
        <taxon>Ophiocordyceps</taxon>
    </lineage>
</organism>
<gene>
    <name evidence="2" type="ORF">CDD81_7393</name>
</gene>
<protein>
    <submittedName>
        <fullName evidence="2">Uncharacterized protein</fullName>
    </submittedName>
</protein>
<sequence length="391" mass="44536">MAVATFASQLANMVQEGDRGRWSRLKGMAKRSKSAPRAVQMPDWAVCGTTIGGHRHIAISIPHEALSEQLDAHEAEAPRPKVPAKSLARTQRPSKLLVVDADCRVQGDSGAMTTTTTTTTTTTMTTASRSRRQLVVRERKRRDVEAMRRAEALEQARRETRDQARREEKDKMEQETTGQARRGTREQVGQEAKEQVGQEAKEQARRGTREQVGQEAKEQARREEKEQARQEARDQARQEAKEQARQEAKEQVGQEAKEQARQEARDQARREEKKKVQQETRAEMPKQTHNAPRLTLSSLMVVADLEPASAKPARPARRRECKASASSLVSPLPDNSDLATQHYMCRGHRLGDMERRLRRLERNSDMCLRTLLPVLQEVQQQPRTRDARPRW</sequence>
<comment type="caution">
    <text evidence="2">The sequence shown here is derived from an EMBL/GenBank/DDBJ whole genome shotgun (WGS) entry which is preliminary data.</text>
</comment>
<feature type="compositionally biased region" description="Basic and acidic residues" evidence="1">
    <location>
        <begin position="70"/>
        <end position="79"/>
    </location>
</feature>
<name>A0A2C5XLD5_9HYPO</name>
<feature type="region of interest" description="Disordered" evidence="1">
    <location>
        <begin position="110"/>
        <end position="294"/>
    </location>
</feature>
<keyword evidence="3" id="KW-1185">Reference proteome</keyword>
<dbReference type="Proteomes" id="UP000226192">
    <property type="component" value="Unassembled WGS sequence"/>
</dbReference>
<evidence type="ECO:0000313" key="3">
    <source>
        <dbReference type="Proteomes" id="UP000226192"/>
    </source>
</evidence>
<feature type="compositionally biased region" description="Low complexity" evidence="1">
    <location>
        <begin position="112"/>
        <end position="128"/>
    </location>
</feature>
<dbReference type="AlphaFoldDB" id="A0A2C5XLD5"/>
<feature type="compositionally biased region" description="Basic and acidic residues" evidence="1">
    <location>
        <begin position="191"/>
        <end position="209"/>
    </location>
</feature>
<feature type="compositionally biased region" description="Basic and acidic residues" evidence="1">
    <location>
        <begin position="135"/>
        <end position="174"/>
    </location>
</feature>
<dbReference type="OrthoDB" id="4928265at2759"/>
<dbReference type="STRING" id="1399860.A0A2C5XLD5"/>
<accession>A0A2C5XLD5</accession>
<dbReference type="EMBL" id="NJET01000008">
    <property type="protein sequence ID" value="PHH66338.1"/>
    <property type="molecule type" value="Genomic_DNA"/>
</dbReference>
<evidence type="ECO:0000313" key="2">
    <source>
        <dbReference type="EMBL" id="PHH66338.1"/>
    </source>
</evidence>
<reference evidence="2 3" key="1">
    <citation type="submission" date="2017-06" db="EMBL/GenBank/DDBJ databases">
        <title>Ant-infecting Ophiocordyceps genomes reveal a high diversity of potential behavioral manipulation genes and a possible major role for enterotoxins.</title>
        <authorList>
            <person name="De Bekker C."/>
            <person name="Evans H.C."/>
            <person name="Brachmann A."/>
            <person name="Hughes D.P."/>
        </authorList>
    </citation>
    <scope>NUCLEOTIDE SEQUENCE [LARGE SCALE GENOMIC DNA]</scope>
    <source>
        <strain evidence="2 3">Map64</strain>
    </source>
</reference>
<evidence type="ECO:0000256" key="1">
    <source>
        <dbReference type="SAM" id="MobiDB-lite"/>
    </source>
</evidence>
<proteinExistence type="predicted"/>